<reference evidence="5 6" key="1">
    <citation type="submission" date="2016-10" db="EMBL/GenBank/DDBJ databases">
        <authorList>
            <person name="de Groot N.N."/>
        </authorList>
    </citation>
    <scope>NUCLEOTIDE SEQUENCE [LARGE SCALE GENOMIC DNA]</scope>
    <source>
        <strain evidence="5 6">DSM 22007</strain>
    </source>
</reference>
<protein>
    <submittedName>
        <fullName evidence="5">Transcriptional regulator, AraC family with amidase-like domain</fullName>
    </submittedName>
</protein>
<evidence type="ECO:0000259" key="4">
    <source>
        <dbReference type="PROSITE" id="PS01124"/>
    </source>
</evidence>
<sequence>MTNTMRNTTIQDFKVALVNYPGAQLAAIEGLADLFLVASRKSMSEGGGQVIIQRISAPLEAAFDAVIFPPSLDGARGTGEDKLIAWAVGQHQRGARLCSVCAGAFWLGHAGLLTGRPVTTHWALEDEFRAAFPAARLCPEHILIDDNDIVTAGGLMAWVDLGLFLVGLWGGQALVSATARHLLVDPSGREQRNYRSFRPNRAHGDAAILNVQHWLEAHPDGAASVEQLAAVAGLSGRTFLRRFQAATGLPPSTYAQQLRVEKARGLLERTRNPVAQIAWAVGYADPSAFARVFKGVTGLSAGEYRRRFGTVRMGRGLHST</sequence>
<dbReference type="GO" id="GO:0003700">
    <property type="term" value="F:DNA-binding transcription factor activity"/>
    <property type="evidence" value="ECO:0007669"/>
    <property type="project" value="InterPro"/>
</dbReference>
<proteinExistence type="predicted"/>
<dbReference type="Pfam" id="PF01965">
    <property type="entry name" value="DJ-1_PfpI"/>
    <property type="match status" value="1"/>
</dbReference>
<dbReference type="Pfam" id="PF12833">
    <property type="entry name" value="HTH_18"/>
    <property type="match status" value="1"/>
</dbReference>
<keyword evidence="6" id="KW-1185">Reference proteome</keyword>
<feature type="domain" description="HTH araC/xylS-type" evidence="4">
    <location>
        <begin position="209"/>
        <end position="307"/>
    </location>
</feature>
<dbReference type="Gene3D" id="3.40.50.880">
    <property type="match status" value="1"/>
</dbReference>
<accession>A0A1H9GCB3</accession>
<organism evidence="5 6">
    <name type="scientific">Thalassovita taeanensis</name>
    <dbReference type="NCBI Taxonomy" id="657014"/>
    <lineage>
        <taxon>Bacteria</taxon>
        <taxon>Pseudomonadati</taxon>
        <taxon>Pseudomonadota</taxon>
        <taxon>Alphaproteobacteria</taxon>
        <taxon>Rhodobacterales</taxon>
        <taxon>Roseobacteraceae</taxon>
        <taxon>Thalassovita</taxon>
    </lineage>
</organism>
<dbReference type="Gene3D" id="1.10.10.60">
    <property type="entry name" value="Homeodomain-like"/>
    <property type="match status" value="2"/>
</dbReference>
<dbReference type="SUPFAM" id="SSF52317">
    <property type="entry name" value="Class I glutamine amidotransferase-like"/>
    <property type="match status" value="1"/>
</dbReference>
<name>A0A1H9GCB3_9RHOB</name>
<dbReference type="InterPro" id="IPR002818">
    <property type="entry name" value="DJ-1/PfpI"/>
</dbReference>
<dbReference type="SMART" id="SM00342">
    <property type="entry name" value="HTH_ARAC"/>
    <property type="match status" value="1"/>
</dbReference>
<keyword evidence="3" id="KW-0804">Transcription</keyword>
<dbReference type="SUPFAM" id="SSF46689">
    <property type="entry name" value="Homeodomain-like"/>
    <property type="match status" value="2"/>
</dbReference>
<evidence type="ECO:0000256" key="1">
    <source>
        <dbReference type="ARBA" id="ARBA00023015"/>
    </source>
</evidence>
<dbReference type="STRING" id="657014.SAMN04488092_107112"/>
<dbReference type="PANTHER" id="PTHR46796">
    <property type="entry name" value="HTH-TYPE TRANSCRIPTIONAL ACTIVATOR RHAS-RELATED"/>
    <property type="match status" value="1"/>
</dbReference>
<evidence type="ECO:0000313" key="6">
    <source>
        <dbReference type="Proteomes" id="UP000198634"/>
    </source>
</evidence>
<dbReference type="InterPro" id="IPR018060">
    <property type="entry name" value="HTH_AraC"/>
</dbReference>
<keyword evidence="2" id="KW-0238">DNA-binding</keyword>
<dbReference type="InterPro" id="IPR029062">
    <property type="entry name" value="Class_I_gatase-like"/>
</dbReference>
<evidence type="ECO:0000256" key="2">
    <source>
        <dbReference type="ARBA" id="ARBA00023125"/>
    </source>
</evidence>
<gene>
    <name evidence="5" type="ORF">SAMN04488092_107112</name>
</gene>
<dbReference type="GO" id="GO:0043565">
    <property type="term" value="F:sequence-specific DNA binding"/>
    <property type="evidence" value="ECO:0007669"/>
    <property type="project" value="InterPro"/>
</dbReference>
<dbReference type="InterPro" id="IPR009057">
    <property type="entry name" value="Homeodomain-like_sf"/>
</dbReference>
<dbReference type="Proteomes" id="UP000198634">
    <property type="component" value="Unassembled WGS sequence"/>
</dbReference>
<keyword evidence="1" id="KW-0805">Transcription regulation</keyword>
<dbReference type="PROSITE" id="PS01124">
    <property type="entry name" value="HTH_ARAC_FAMILY_2"/>
    <property type="match status" value="1"/>
</dbReference>
<dbReference type="AlphaFoldDB" id="A0A1H9GCB3"/>
<evidence type="ECO:0000256" key="3">
    <source>
        <dbReference type="ARBA" id="ARBA00023163"/>
    </source>
</evidence>
<dbReference type="EMBL" id="FOEP01000007">
    <property type="protein sequence ID" value="SEQ47418.1"/>
    <property type="molecule type" value="Genomic_DNA"/>
</dbReference>
<dbReference type="InterPro" id="IPR050204">
    <property type="entry name" value="AraC_XylS_family_regulators"/>
</dbReference>
<evidence type="ECO:0000313" key="5">
    <source>
        <dbReference type="EMBL" id="SEQ47418.1"/>
    </source>
</evidence>
<dbReference type="OrthoDB" id="186587at2"/>